<dbReference type="Proteomes" id="UP001418222">
    <property type="component" value="Unassembled WGS sequence"/>
</dbReference>
<keyword evidence="2" id="KW-1185">Reference proteome</keyword>
<reference evidence="1 2" key="1">
    <citation type="journal article" date="2022" name="Nat. Plants">
        <title>Genomes of leafy and leafless Platanthera orchids illuminate the evolution of mycoheterotrophy.</title>
        <authorList>
            <person name="Li M.H."/>
            <person name="Liu K.W."/>
            <person name="Li Z."/>
            <person name="Lu H.C."/>
            <person name="Ye Q.L."/>
            <person name="Zhang D."/>
            <person name="Wang J.Y."/>
            <person name="Li Y.F."/>
            <person name="Zhong Z.M."/>
            <person name="Liu X."/>
            <person name="Yu X."/>
            <person name="Liu D.K."/>
            <person name="Tu X.D."/>
            <person name="Liu B."/>
            <person name="Hao Y."/>
            <person name="Liao X.Y."/>
            <person name="Jiang Y.T."/>
            <person name="Sun W.H."/>
            <person name="Chen J."/>
            <person name="Chen Y.Q."/>
            <person name="Ai Y."/>
            <person name="Zhai J.W."/>
            <person name="Wu S.S."/>
            <person name="Zhou Z."/>
            <person name="Hsiao Y.Y."/>
            <person name="Wu W.L."/>
            <person name="Chen Y.Y."/>
            <person name="Lin Y.F."/>
            <person name="Hsu J.L."/>
            <person name="Li C.Y."/>
            <person name="Wang Z.W."/>
            <person name="Zhao X."/>
            <person name="Zhong W.Y."/>
            <person name="Ma X.K."/>
            <person name="Ma L."/>
            <person name="Huang J."/>
            <person name="Chen G.Z."/>
            <person name="Huang M.Z."/>
            <person name="Huang L."/>
            <person name="Peng D.H."/>
            <person name="Luo Y.B."/>
            <person name="Zou S.Q."/>
            <person name="Chen S.P."/>
            <person name="Lan S."/>
            <person name="Tsai W.C."/>
            <person name="Van de Peer Y."/>
            <person name="Liu Z.J."/>
        </authorList>
    </citation>
    <scope>NUCLEOTIDE SEQUENCE [LARGE SCALE GENOMIC DNA]</scope>
    <source>
        <strain evidence="1">Lor287</strain>
    </source>
</reference>
<proteinExistence type="predicted"/>
<organism evidence="1 2">
    <name type="scientific">Platanthera zijinensis</name>
    <dbReference type="NCBI Taxonomy" id="2320716"/>
    <lineage>
        <taxon>Eukaryota</taxon>
        <taxon>Viridiplantae</taxon>
        <taxon>Streptophyta</taxon>
        <taxon>Embryophyta</taxon>
        <taxon>Tracheophyta</taxon>
        <taxon>Spermatophyta</taxon>
        <taxon>Magnoliopsida</taxon>
        <taxon>Liliopsida</taxon>
        <taxon>Asparagales</taxon>
        <taxon>Orchidaceae</taxon>
        <taxon>Orchidoideae</taxon>
        <taxon>Orchideae</taxon>
        <taxon>Orchidinae</taxon>
        <taxon>Platanthera</taxon>
    </lineage>
</organism>
<comment type="caution">
    <text evidence="1">The sequence shown here is derived from an EMBL/GenBank/DDBJ whole genome shotgun (WGS) entry which is preliminary data.</text>
</comment>
<sequence length="102" mass="11450">MAVAKSISAVGESSFRFSDHQTAADRSSFSIVSSGGQVSAAATSYRTHRRPVIEILILDRWIGGEYTNTEKKRKPRDGYGMHEQQGRRFEFVRVARSIRMGI</sequence>
<gene>
    <name evidence="1" type="ORF">KSP39_PZI022182</name>
</gene>
<protein>
    <submittedName>
        <fullName evidence="1">Uncharacterized protein</fullName>
    </submittedName>
</protein>
<evidence type="ECO:0000313" key="2">
    <source>
        <dbReference type="Proteomes" id="UP001418222"/>
    </source>
</evidence>
<dbReference type="AlphaFoldDB" id="A0AAP0FUS6"/>
<dbReference type="EMBL" id="JBBWWQ010000020">
    <property type="protein sequence ID" value="KAK8916410.1"/>
    <property type="molecule type" value="Genomic_DNA"/>
</dbReference>
<evidence type="ECO:0000313" key="1">
    <source>
        <dbReference type="EMBL" id="KAK8916410.1"/>
    </source>
</evidence>
<accession>A0AAP0FUS6</accession>
<name>A0AAP0FUS6_9ASPA</name>